<accession>A0ABS1UC20</accession>
<dbReference type="RefSeq" id="WP_202834722.1">
    <property type="nucleotide sequence ID" value="NZ_JAETWB010000028.1"/>
</dbReference>
<comment type="caution">
    <text evidence="2">The sequence shown here is derived from an EMBL/GenBank/DDBJ whole genome shotgun (WGS) entry which is preliminary data.</text>
</comment>
<dbReference type="EMBL" id="JAETWB010000028">
    <property type="protein sequence ID" value="MBL6081504.1"/>
    <property type="molecule type" value="Genomic_DNA"/>
</dbReference>
<name>A0ABS1UC20_9PROT</name>
<dbReference type="InterPro" id="IPR000073">
    <property type="entry name" value="AB_hydrolase_1"/>
</dbReference>
<proteinExistence type="predicted"/>
<dbReference type="Proteomes" id="UP000660885">
    <property type="component" value="Unassembled WGS sequence"/>
</dbReference>
<dbReference type="InterPro" id="IPR029058">
    <property type="entry name" value="AB_hydrolase_fold"/>
</dbReference>
<evidence type="ECO:0000259" key="1">
    <source>
        <dbReference type="Pfam" id="PF00561"/>
    </source>
</evidence>
<dbReference type="PANTHER" id="PTHR43194:SF5">
    <property type="entry name" value="PIMELOYL-[ACYL-CARRIER PROTEIN] METHYL ESTER ESTERASE"/>
    <property type="match status" value="1"/>
</dbReference>
<dbReference type="GO" id="GO:0016787">
    <property type="term" value="F:hydrolase activity"/>
    <property type="evidence" value="ECO:0007669"/>
    <property type="project" value="UniProtKB-KW"/>
</dbReference>
<evidence type="ECO:0000313" key="2">
    <source>
        <dbReference type="EMBL" id="MBL6081504.1"/>
    </source>
</evidence>
<protein>
    <submittedName>
        <fullName evidence="2">Alpha/beta hydrolase</fullName>
    </submittedName>
</protein>
<keyword evidence="3" id="KW-1185">Reference proteome</keyword>
<dbReference type="Gene3D" id="3.40.50.1820">
    <property type="entry name" value="alpha/beta hydrolase"/>
    <property type="match status" value="1"/>
</dbReference>
<dbReference type="SUPFAM" id="SSF53474">
    <property type="entry name" value="alpha/beta-Hydrolases"/>
    <property type="match status" value="1"/>
</dbReference>
<organism evidence="2 3">
    <name type="scientific">Belnapia arida</name>
    <dbReference type="NCBI Taxonomy" id="2804533"/>
    <lineage>
        <taxon>Bacteria</taxon>
        <taxon>Pseudomonadati</taxon>
        <taxon>Pseudomonadota</taxon>
        <taxon>Alphaproteobacteria</taxon>
        <taxon>Acetobacterales</taxon>
        <taxon>Roseomonadaceae</taxon>
        <taxon>Belnapia</taxon>
    </lineage>
</organism>
<sequence>MPALLRVQAALSGSRKTPMQFLRANDYDMAYLERGAGTPLLLIHGALCDCRYWMPQMEAFGQRYRAITVSLRHFWPACWDGSGDNFTTRQHTEDVAAFLVTLGAGPVHLVGHSRGGYVAFQVARNFPDRVRALVLAEPGGDLDASLQPTLTAAASIAPISFDGAAERIRQGDVDAGLAVFVEAVSGRGAWDDLSERSKQVMRDNAHTLLGQFREHRAPFTRTDVEAIAAPTLLVGAERSPPAYARILDALEQSLRDVQRVTIPDASHPMNHRNPVAFNTAVLDFLASCGT</sequence>
<evidence type="ECO:0000313" key="3">
    <source>
        <dbReference type="Proteomes" id="UP000660885"/>
    </source>
</evidence>
<reference evidence="2 3" key="1">
    <citation type="submission" date="2021-01" db="EMBL/GenBank/DDBJ databases">
        <title>Belnapia mucosa sp. nov. and Belnapia arida sp. nov., isolated from the Tabernas Desert (Almeria, Spain).</title>
        <authorList>
            <person name="Molina-Menor E."/>
            <person name="Vidal-Verdu A."/>
            <person name="Calonge A."/>
            <person name="Satari L."/>
            <person name="Pereto J."/>
            <person name="Porcar M."/>
        </authorList>
    </citation>
    <scope>NUCLEOTIDE SEQUENCE [LARGE SCALE GENOMIC DNA]</scope>
    <source>
        <strain evidence="2 3">T18</strain>
    </source>
</reference>
<dbReference type="Pfam" id="PF00561">
    <property type="entry name" value="Abhydrolase_1"/>
    <property type="match status" value="1"/>
</dbReference>
<dbReference type="InterPro" id="IPR050228">
    <property type="entry name" value="Carboxylesterase_BioH"/>
</dbReference>
<dbReference type="PANTHER" id="PTHR43194">
    <property type="entry name" value="HYDROLASE ALPHA/BETA FOLD FAMILY"/>
    <property type="match status" value="1"/>
</dbReference>
<keyword evidence="2" id="KW-0378">Hydrolase</keyword>
<feature type="domain" description="AB hydrolase-1" evidence="1">
    <location>
        <begin position="39"/>
        <end position="270"/>
    </location>
</feature>
<gene>
    <name evidence="2" type="ORF">JMJ56_26290</name>
</gene>